<evidence type="ECO:0000256" key="1">
    <source>
        <dbReference type="PROSITE-ProRule" id="PRU00094"/>
    </source>
</evidence>
<dbReference type="GO" id="GO:0006355">
    <property type="term" value="P:regulation of DNA-templated transcription"/>
    <property type="evidence" value="ECO:0007669"/>
    <property type="project" value="InterPro"/>
</dbReference>
<gene>
    <name evidence="6" type="ORF">PYCCODRAFT_1382573</name>
</gene>
<dbReference type="InterPro" id="IPR000679">
    <property type="entry name" value="Znf_GATA"/>
</dbReference>
<dbReference type="PROSITE" id="PS50114">
    <property type="entry name" value="GATA_ZN_FINGER_2"/>
    <property type="match status" value="1"/>
</dbReference>
<dbReference type="Proteomes" id="UP000193067">
    <property type="component" value="Unassembled WGS sequence"/>
</dbReference>
<feature type="region of interest" description="Disordered" evidence="3">
    <location>
        <begin position="2183"/>
        <end position="2205"/>
    </location>
</feature>
<feature type="compositionally biased region" description="Low complexity" evidence="3">
    <location>
        <begin position="321"/>
        <end position="346"/>
    </location>
</feature>
<dbReference type="InterPro" id="IPR011993">
    <property type="entry name" value="PH-like_dom_sf"/>
</dbReference>
<feature type="region of interest" description="Disordered" evidence="3">
    <location>
        <begin position="1527"/>
        <end position="1599"/>
    </location>
</feature>
<dbReference type="InterPro" id="IPR041681">
    <property type="entry name" value="PH_9"/>
</dbReference>
<dbReference type="Pfam" id="PF01369">
    <property type="entry name" value="Sec7"/>
    <property type="match status" value="1"/>
</dbReference>
<feature type="compositionally biased region" description="Polar residues" evidence="3">
    <location>
        <begin position="1361"/>
        <end position="1370"/>
    </location>
</feature>
<evidence type="ECO:0000313" key="6">
    <source>
        <dbReference type="EMBL" id="OSD06725.1"/>
    </source>
</evidence>
<feature type="domain" description="SEC7" evidence="5">
    <location>
        <begin position="1795"/>
        <end position="1999"/>
    </location>
</feature>
<dbReference type="Pfam" id="PF15410">
    <property type="entry name" value="PH_9"/>
    <property type="match status" value="1"/>
</dbReference>
<feature type="region of interest" description="Disordered" evidence="3">
    <location>
        <begin position="912"/>
        <end position="1018"/>
    </location>
</feature>
<feature type="compositionally biased region" description="Polar residues" evidence="3">
    <location>
        <begin position="1978"/>
        <end position="1988"/>
    </location>
</feature>
<dbReference type="GO" id="GO:0043565">
    <property type="term" value="F:sequence-specific DNA binding"/>
    <property type="evidence" value="ECO:0007669"/>
    <property type="project" value="InterPro"/>
</dbReference>
<feature type="compositionally biased region" description="Low complexity" evidence="3">
    <location>
        <begin position="1444"/>
        <end position="1453"/>
    </location>
</feature>
<dbReference type="InterPro" id="IPR000904">
    <property type="entry name" value="Sec7_dom"/>
</dbReference>
<reference evidence="6 7" key="1">
    <citation type="journal article" date="2015" name="Biotechnol. Biofuels">
        <title>Enhanced degradation of softwood versus hardwood by the white-rot fungus Pycnoporus coccineus.</title>
        <authorList>
            <person name="Couturier M."/>
            <person name="Navarro D."/>
            <person name="Chevret D."/>
            <person name="Henrissat B."/>
            <person name="Piumi F."/>
            <person name="Ruiz-Duenas F.J."/>
            <person name="Martinez A.T."/>
            <person name="Grigoriev I.V."/>
            <person name="Riley R."/>
            <person name="Lipzen A."/>
            <person name="Berrin J.G."/>
            <person name="Master E.R."/>
            <person name="Rosso M.N."/>
        </authorList>
    </citation>
    <scope>NUCLEOTIDE SEQUENCE [LARGE SCALE GENOMIC DNA]</scope>
    <source>
        <strain evidence="6 7">BRFM310</strain>
    </source>
</reference>
<feature type="region of interest" description="Disordered" evidence="3">
    <location>
        <begin position="1"/>
        <end position="116"/>
    </location>
</feature>
<evidence type="ECO:0000256" key="3">
    <source>
        <dbReference type="SAM" id="MobiDB-lite"/>
    </source>
</evidence>
<feature type="compositionally biased region" description="Low complexity" evidence="3">
    <location>
        <begin position="578"/>
        <end position="588"/>
    </location>
</feature>
<dbReference type="Pfam" id="PF08550">
    <property type="entry name" value="GATA_AreA"/>
    <property type="match status" value="1"/>
</dbReference>
<feature type="compositionally biased region" description="Basic and acidic residues" evidence="3">
    <location>
        <begin position="734"/>
        <end position="745"/>
    </location>
</feature>
<keyword evidence="1" id="KW-0862">Zinc</keyword>
<feature type="region of interest" description="Disordered" evidence="3">
    <location>
        <begin position="128"/>
        <end position="442"/>
    </location>
</feature>
<dbReference type="GO" id="GO:0032012">
    <property type="term" value="P:regulation of ARF protein signal transduction"/>
    <property type="evidence" value="ECO:0007669"/>
    <property type="project" value="InterPro"/>
</dbReference>
<feature type="compositionally biased region" description="Basic and acidic residues" evidence="3">
    <location>
        <begin position="486"/>
        <end position="517"/>
    </location>
</feature>
<evidence type="ECO:0000259" key="4">
    <source>
        <dbReference type="PROSITE" id="PS50114"/>
    </source>
</evidence>
<dbReference type="EMBL" id="KZ084089">
    <property type="protein sequence ID" value="OSD06725.1"/>
    <property type="molecule type" value="Genomic_DNA"/>
</dbReference>
<name>A0A1Y2IZZ5_TRAC3</name>
<dbReference type="Gene3D" id="2.30.29.30">
    <property type="entry name" value="Pleckstrin-homology domain (PH domain)/Phosphotyrosine-binding domain (PTB)"/>
    <property type="match status" value="1"/>
</dbReference>
<dbReference type="SUPFAM" id="SSF57716">
    <property type="entry name" value="Glucocorticoid receptor-like (DNA-binding domain)"/>
    <property type="match status" value="1"/>
</dbReference>
<dbReference type="PANTHER" id="PTHR10663">
    <property type="entry name" value="GUANYL-NUCLEOTIDE EXCHANGE FACTOR"/>
    <property type="match status" value="1"/>
</dbReference>
<sequence length="2635" mass="282485">MELPPGAAKGFTDPSKQQAWSTSGPGRPTINTSALPPSGPSTTPLDLSPPPSSVSQSSHSSPWAQHIPLGASGQSQSTSYMLQHPAPPMSHHGDSQAQLGTPSSLPNNDWSNLFSTPLDPSTFQALAASGVLGPPTGGVPTSMPGRSNHSMHDFAINSRTQSHGVKDHGRPSLPPQWSNVSSPYASPPATSQRASPVHHLSGPANPPYTRRKSPVSGLSQSYGPVSMRHPSSSMPLPMSPFDTQHVSGEFSHHERQGSLSQQLASSHITGPNGRGSLSMVPGLESPHLDSLPQSFSSHRSSYDFSAPTHQPSERLAPGIPPSLWMSPTSMPSSSSSYSEASFLSLSHMGPPRHPSIPDSVVTSSSPTGLSLFDSGKSTAPTSASSPKGRMLSDLFSDPLFPAKQTASPDDRQHQQIFKSPKVTGSPELKLLDPLGDDADPEKMAKEDPLATQVWKMYARQKATLPHAQRMENLTWRMMALALKKKKEGEEKEKEREKEREAGKEREAEALRGSEQKTSEGTATTAETERGRTIDKGKARVQVVGFDGANQDGKDENDEVPMDWRAISRSRSRAPMDWRPASRSRSRPPMTGISDLHNQFKFPSSSPPKRDATSSSIPIPGSAGRRSPHSSLPAQLMLPAVFETAGEHRPQFNLDSFSHLQSPLGHPASLPSTGILARASVSTLPSPEQKTFPKHVRKTSFDHTVAREGIFSGVSGRHQVNGKPRSPESMLGTKRRADAPHAESMLRGDPPSGIELPPPIDTKDLDQFRRESPFPTSSFTFSVPPYDSFFDLSTQGHQHMGGHISHSLPTPHKEPQHLELSYQDSMRAPVNGTYSPTAGSVNEGLSAAAVAASAAVAETYAQFNMANMGLEDYQLMNMMYHSTHDMNPALGPNPNPFTHVDPTQILPIEHTADSVFHPSPSSDGWGNGVGSSSNASPEPYNASSASTPPSVEGAPGSSRNPQQPRKIASSKRASQDAARAGASAGPQRKGSTPEAGVNSSGQARIASEDGETPPTSCTNCQTTITPLWRRDPEGQPLCNACGLFYVSATATTAPANSALTSHAETSRCCTTIVSEDGRYQEEESRIWYPARIFEEEQLESTEDRCAREQTAGVDDERDAIQSVLCATIADESCSGRIVCVDEAATTDFHQCSDTDIYIEGRRRGVSRALGGLSILASLFRQPSPRSPVPPSSFPTGLQPVASKDFNGQSGRRVSRSDLDFEQALRAGGTVLLREGIDVDELGADLSIISSYSSPSSPAQRGYHGHQPATPIIVPPTPSPGNSASRSAAPSTGALTSPSSSTSEVFYDAPEDPDYQTKRRSMYRSPGTASSPDLATLLRKAKERTGVGGSKDGRKGSGSSRDPQSPASSVQGTPVPKGKMRSSQNLSAQREAAAASATSPDWVLTSPRSFGSMKDGKPAKSSVRAKTSAFLGKMLGASSTRERSRTITTSPSTTSIATYSNSPLFDAFPPPVPPLPKNASRMPMSLDASDVFTAPPRGSSDKPLPAINQADRLSVGSDIDDDMSMVMVNTPSGQRSRSPSPTHTVKERPGMHVKAPSRSKRRSMSVSDAELKKAMAAGGSPSPLRMSTDNKAVESSPGWGSRLEGIMSQFKGELLHLEPISTSLDLHDPTTPSKRPLAPRSHSDSITPLSHGSSSSRPTPKAAVSLPPDLGTPAVTLQTANGGEESLVNAGSSTAASSPVEGPIVPPRTSSLSTPLRARAGSNAGSFQRGTNLKFGPRSPPPRAGGPSLHHVHSPSRDSNRLRVQHRSTASASEPSLIPDRDDGRVCEQLRTVSSPDRTVNTPAVPGLAVASQQDLTTNDLVSRFSLRQSPAKQEDSADLDIRGKDLASRCWAEDEEFLPKDKIAEWLGGQSRINKAALRHYMNFFDFSSLRIDQAFRKLCGKLYLKAETQQVDRILEEFARRYWECNPTSILGSASVVHAVSYSVLLLNTDLHVAELASRMSKSQFVRNTMTAIQMQLQPSGMSSNTDLTYDDWSSVRAGSEGGDAPGNTVRARAKRSDSITSWNSVTREALVPSSGTLVNSSGQLTLVSDTAGSSSANQSSVSVGASSNQEGKQSQEANPPAAATAASAPAAMSSSGPVASTIVYDRNWENEMESLLKDIYNAVKAQQILQPIGSVLMARSSTSSLTPHGAMLRNRSVRAQQDRLTTLKRGSIRGIQSILGAQSGHSPYSSGSSIDGRASPAPSFATSNEGMHGSAVSFLAPALGFASNLSHTIIREQQEDDGHSLRSDNSSTTDISITDEELALLGPPWAKEGMLCRKQYWESTGKRAKSKAWMDVFVVIQKGELSMFTFGEHGAGGSSVVGGGNWLENATPVGTIMLAHSLAHALPPPGYNRQRPHCMVLTLSNGGVYFFQAGTEELVNEWVSTCNYWAARQSKEPLVGGVSNMEYGWNRVLDPVARGRSASEGDDYSVRDADSQSVRSGRSGRSRFKEMAATVRADKSPWADRTFINEWKPPLPPSVPSTHDEETQLEALQRHVAHLKEDLQQHNELRTPMTQLYQPRSANAQKAMSNWEKKSQYLLTEIVKYESYIDSLQAAMSLRLKKRGEKALEKALVVSSPSPDDTSVAKGRWKGQPDQETIEEGEEPPPSAGIKPSPVNMHRREVAQVEDDEDSEDD</sequence>
<dbReference type="SMART" id="SM00233">
    <property type="entry name" value="PH"/>
    <property type="match status" value="1"/>
</dbReference>
<dbReference type="InterPro" id="IPR023394">
    <property type="entry name" value="Sec7_C_sf"/>
</dbReference>
<feature type="region of interest" description="Disordered" evidence="3">
    <location>
        <begin position="1179"/>
        <end position="1213"/>
    </location>
</feature>
<feature type="compositionally biased region" description="Low complexity" evidence="3">
    <location>
        <begin position="2184"/>
        <end position="2197"/>
    </location>
</feature>
<keyword evidence="7" id="KW-1185">Reference proteome</keyword>
<dbReference type="CDD" id="cd00171">
    <property type="entry name" value="Sec7"/>
    <property type="match status" value="1"/>
</dbReference>
<dbReference type="Pfam" id="PF00320">
    <property type="entry name" value="GATA"/>
    <property type="match status" value="1"/>
</dbReference>
<dbReference type="InterPro" id="IPR013088">
    <property type="entry name" value="Znf_NHR/GATA"/>
</dbReference>
<dbReference type="PANTHER" id="PTHR10663:SF373">
    <property type="entry name" value="PH AND SEC7 DOMAIN-CONTAINING PROTEIN C11E3.11C"/>
    <property type="match status" value="1"/>
</dbReference>
<feature type="region of interest" description="Disordered" evidence="3">
    <location>
        <begin position="1621"/>
        <end position="1783"/>
    </location>
</feature>
<dbReference type="STRING" id="1353009.A0A1Y2IZZ5"/>
<feature type="compositionally biased region" description="Polar residues" evidence="3">
    <location>
        <begin position="1642"/>
        <end position="1656"/>
    </location>
</feature>
<feature type="compositionally biased region" description="Low complexity" evidence="3">
    <location>
        <begin position="130"/>
        <end position="141"/>
    </location>
</feature>
<feature type="compositionally biased region" description="Low complexity" evidence="3">
    <location>
        <begin position="53"/>
        <end position="62"/>
    </location>
</feature>
<dbReference type="InterPro" id="IPR001849">
    <property type="entry name" value="PH_domain"/>
</dbReference>
<feature type="compositionally biased region" description="Polar residues" evidence="3">
    <location>
        <begin position="95"/>
        <end position="116"/>
    </location>
</feature>
<dbReference type="Gene3D" id="1.10.1000.11">
    <property type="entry name" value="Arf Nucleotide-binding Site Opener,domain 2"/>
    <property type="match status" value="1"/>
</dbReference>
<accession>A0A1Y2IZZ5</accession>
<feature type="region of interest" description="Disordered" evidence="3">
    <location>
        <begin position="714"/>
        <end position="758"/>
    </location>
</feature>
<feature type="compositionally biased region" description="Low complexity" evidence="3">
    <location>
        <begin position="2053"/>
        <end position="2070"/>
    </location>
</feature>
<evidence type="ECO:0000313" key="7">
    <source>
        <dbReference type="Proteomes" id="UP000193067"/>
    </source>
</evidence>
<feature type="compositionally biased region" description="Polar residues" evidence="3">
    <location>
        <begin position="257"/>
        <end position="269"/>
    </location>
</feature>
<dbReference type="GO" id="GO:0008270">
    <property type="term" value="F:zinc ion binding"/>
    <property type="evidence" value="ECO:0007669"/>
    <property type="project" value="UniProtKB-KW"/>
</dbReference>
<feature type="region of interest" description="Disordered" evidence="3">
    <location>
        <begin position="2050"/>
        <end position="2097"/>
    </location>
</feature>
<protein>
    <recommendedName>
        <fullName evidence="8">SEC7 domain-containing protein</fullName>
    </recommendedName>
</protein>
<feature type="region of interest" description="Disordered" evidence="3">
    <location>
        <begin position="485"/>
        <end position="631"/>
    </location>
</feature>
<feature type="compositionally biased region" description="Polar residues" evidence="3">
    <location>
        <begin position="918"/>
        <end position="948"/>
    </location>
</feature>
<feature type="compositionally biased region" description="Acidic residues" evidence="3">
    <location>
        <begin position="2625"/>
        <end position="2635"/>
    </location>
</feature>
<dbReference type="SUPFAM" id="SSF48425">
    <property type="entry name" value="Sec7 domain"/>
    <property type="match status" value="1"/>
</dbReference>
<dbReference type="GO" id="GO:0005085">
    <property type="term" value="F:guanyl-nucleotide exchange factor activity"/>
    <property type="evidence" value="ECO:0007669"/>
    <property type="project" value="InterPro"/>
</dbReference>
<feature type="domain" description="GATA-type" evidence="4">
    <location>
        <begin position="1010"/>
        <end position="1044"/>
    </location>
</feature>
<keyword evidence="1" id="KW-0479">Metal-binding</keyword>
<keyword evidence="1" id="KW-0863">Zinc-finger</keyword>
<evidence type="ECO:0000256" key="2">
    <source>
        <dbReference type="SAM" id="Coils"/>
    </source>
</evidence>
<organism evidence="6 7">
    <name type="scientific">Trametes coccinea (strain BRFM310)</name>
    <name type="common">Pycnoporus coccineus</name>
    <dbReference type="NCBI Taxonomy" id="1353009"/>
    <lineage>
        <taxon>Eukaryota</taxon>
        <taxon>Fungi</taxon>
        <taxon>Dikarya</taxon>
        <taxon>Basidiomycota</taxon>
        <taxon>Agaricomycotina</taxon>
        <taxon>Agaricomycetes</taxon>
        <taxon>Polyporales</taxon>
        <taxon>Polyporaceae</taxon>
        <taxon>Trametes</taxon>
    </lineage>
</organism>
<feature type="region of interest" description="Disordered" evidence="3">
    <location>
        <begin position="1251"/>
        <end position="1453"/>
    </location>
</feature>
<dbReference type="PROSITE" id="PS50190">
    <property type="entry name" value="SEC7"/>
    <property type="match status" value="1"/>
</dbReference>
<keyword evidence="2" id="KW-0175">Coiled coil</keyword>
<feature type="compositionally biased region" description="Basic and acidic residues" evidence="3">
    <location>
        <begin position="526"/>
        <end position="537"/>
    </location>
</feature>
<feature type="compositionally biased region" description="Low complexity" evidence="3">
    <location>
        <begin position="1385"/>
        <end position="1397"/>
    </location>
</feature>
<dbReference type="InterPro" id="IPR013860">
    <property type="entry name" value="AreA_GATA"/>
</dbReference>
<feature type="compositionally biased region" description="Polar residues" evidence="3">
    <location>
        <begin position="375"/>
        <end position="385"/>
    </location>
</feature>
<feature type="compositionally biased region" description="Low complexity" evidence="3">
    <location>
        <begin position="294"/>
        <end position="305"/>
    </location>
</feature>
<feature type="coiled-coil region" evidence="2">
    <location>
        <begin position="2483"/>
        <end position="2510"/>
    </location>
</feature>
<dbReference type="PRINTS" id="PR00619">
    <property type="entry name" value="GATAZNFINGER"/>
</dbReference>
<dbReference type="CDD" id="cd00202">
    <property type="entry name" value="ZnF_GATA"/>
    <property type="match status" value="1"/>
</dbReference>
<feature type="compositionally biased region" description="Polar residues" evidence="3">
    <location>
        <begin position="1527"/>
        <end position="1541"/>
    </location>
</feature>
<feature type="compositionally biased region" description="Low complexity" evidence="3">
    <location>
        <begin position="2078"/>
        <end position="2097"/>
    </location>
</feature>
<feature type="region of interest" description="Disordered" evidence="3">
    <location>
        <begin position="1978"/>
        <end position="2019"/>
    </location>
</feature>
<dbReference type="SMART" id="SM00222">
    <property type="entry name" value="Sec7"/>
    <property type="match status" value="1"/>
</dbReference>
<dbReference type="PROSITE" id="PS00344">
    <property type="entry name" value="GATA_ZN_FINGER_1"/>
    <property type="match status" value="1"/>
</dbReference>
<dbReference type="SMART" id="SM00401">
    <property type="entry name" value="ZnF_GATA"/>
    <property type="match status" value="1"/>
</dbReference>
<evidence type="ECO:0008006" key="8">
    <source>
        <dbReference type="Google" id="ProtNLM"/>
    </source>
</evidence>
<feature type="compositionally biased region" description="Polar residues" evidence="3">
    <location>
        <begin position="175"/>
        <end position="194"/>
    </location>
</feature>
<dbReference type="SUPFAM" id="SSF50729">
    <property type="entry name" value="PH domain-like"/>
    <property type="match status" value="1"/>
</dbReference>
<dbReference type="InterPro" id="IPR035999">
    <property type="entry name" value="Sec7_dom_sf"/>
</dbReference>
<feature type="compositionally biased region" description="Low complexity" evidence="3">
    <location>
        <begin position="974"/>
        <end position="984"/>
    </location>
</feature>
<feature type="region of interest" description="Disordered" evidence="3">
    <location>
        <begin position="2421"/>
        <end position="2448"/>
    </location>
</feature>
<feature type="compositionally biased region" description="Low complexity" evidence="3">
    <location>
        <begin position="32"/>
        <end position="46"/>
    </location>
</feature>
<proteinExistence type="predicted"/>
<feature type="compositionally biased region" description="Low complexity" evidence="3">
    <location>
        <begin position="2574"/>
        <end position="2585"/>
    </location>
</feature>
<feature type="region of interest" description="Disordered" evidence="3">
    <location>
        <begin position="2572"/>
        <end position="2635"/>
    </location>
</feature>
<feature type="compositionally biased region" description="Polar residues" evidence="3">
    <location>
        <begin position="1278"/>
        <end position="1302"/>
    </location>
</feature>
<feature type="compositionally biased region" description="Polar residues" evidence="3">
    <location>
        <begin position="72"/>
        <end position="81"/>
    </location>
</feature>
<dbReference type="Gene3D" id="3.30.50.10">
    <property type="entry name" value="Erythroid Transcription Factor GATA-1, subunit A"/>
    <property type="match status" value="1"/>
</dbReference>
<dbReference type="OrthoDB" id="2157641at2759"/>
<feature type="compositionally biased region" description="Low complexity" evidence="3">
    <location>
        <begin position="230"/>
        <end position="240"/>
    </location>
</feature>
<evidence type="ECO:0000259" key="5">
    <source>
        <dbReference type="PROSITE" id="PS50190"/>
    </source>
</evidence>
<feature type="compositionally biased region" description="Polar residues" evidence="3">
    <location>
        <begin position="14"/>
        <end position="24"/>
    </location>
</feature>